<dbReference type="PROSITE" id="PS00107">
    <property type="entry name" value="PROTEIN_KINASE_ATP"/>
    <property type="match status" value="1"/>
</dbReference>
<dbReference type="EMBL" id="VEPZ02000801">
    <property type="protein sequence ID" value="KAE8718719.1"/>
    <property type="molecule type" value="Genomic_DNA"/>
</dbReference>
<dbReference type="InterPro" id="IPR008271">
    <property type="entry name" value="Ser/Thr_kinase_AS"/>
</dbReference>
<dbReference type="InterPro" id="IPR017441">
    <property type="entry name" value="Protein_kinase_ATP_BS"/>
</dbReference>
<feature type="domain" description="Protein kinase" evidence="14">
    <location>
        <begin position="307"/>
        <end position="554"/>
    </location>
</feature>
<dbReference type="SMART" id="SM00220">
    <property type="entry name" value="S_TKc"/>
    <property type="match status" value="1"/>
</dbReference>
<dbReference type="Gene3D" id="1.10.510.10">
    <property type="entry name" value="Transferase(Phosphotransferase) domain 1"/>
    <property type="match status" value="1"/>
</dbReference>
<protein>
    <submittedName>
        <fullName evidence="15">Receptor-like protein kinase</fullName>
    </submittedName>
</protein>
<accession>A0A6A3BV08</accession>
<keyword evidence="16" id="KW-1185">Reference proteome</keyword>
<keyword evidence="2" id="KW-0723">Serine/threonine-protein kinase</keyword>
<evidence type="ECO:0000256" key="1">
    <source>
        <dbReference type="ARBA" id="ARBA00004479"/>
    </source>
</evidence>
<dbReference type="SUPFAM" id="SSF56112">
    <property type="entry name" value="Protein kinase-like (PK-like)"/>
    <property type="match status" value="1"/>
</dbReference>
<keyword evidence="8 12" id="KW-0067">ATP-binding</keyword>
<keyword evidence="9" id="KW-1133">Transmembrane helix</keyword>
<dbReference type="GO" id="GO:0004674">
    <property type="term" value="F:protein serine/threonine kinase activity"/>
    <property type="evidence" value="ECO:0007669"/>
    <property type="project" value="UniProtKB-KW"/>
</dbReference>
<keyword evidence="11" id="KW-0325">Glycoprotein</keyword>
<keyword evidence="7" id="KW-0418">Kinase</keyword>
<dbReference type="FunFam" id="3.30.200.20:FF:000178">
    <property type="entry name" value="serine/threonine-protein kinase PBS1-like"/>
    <property type="match status" value="1"/>
</dbReference>
<dbReference type="InterPro" id="IPR011009">
    <property type="entry name" value="Kinase-like_dom_sf"/>
</dbReference>
<evidence type="ECO:0000256" key="12">
    <source>
        <dbReference type="PROSITE-ProRule" id="PRU10141"/>
    </source>
</evidence>
<evidence type="ECO:0000256" key="6">
    <source>
        <dbReference type="ARBA" id="ARBA00022741"/>
    </source>
</evidence>
<dbReference type="InterPro" id="IPR001245">
    <property type="entry name" value="Ser-Thr/Tyr_kinase_cat_dom"/>
</dbReference>
<dbReference type="Pfam" id="PF13947">
    <property type="entry name" value="GUB_WAK_bind"/>
    <property type="match status" value="1"/>
</dbReference>
<evidence type="ECO:0000313" key="16">
    <source>
        <dbReference type="Proteomes" id="UP000436088"/>
    </source>
</evidence>
<dbReference type="InterPro" id="IPR000719">
    <property type="entry name" value="Prot_kinase_dom"/>
</dbReference>
<evidence type="ECO:0000256" key="4">
    <source>
        <dbReference type="ARBA" id="ARBA00022692"/>
    </source>
</evidence>
<dbReference type="Gene3D" id="3.30.200.20">
    <property type="entry name" value="Phosphorylase Kinase, domain 1"/>
    <property type="match status" value="1"/>
</dbReference>
<sequence>MTCLSFSSSLPTLMFSLLFFMSGFPVSHSNPEIYLHCHDALFECGKISVGYPFFGGNRGRECGLPGLELLCHDATDTTTIEIAGVKYQVLDISRERQTLTIVREDLFKHDFCRLQTPIRDFVMDSELFDPAPGYTTNVTLSYDCPSSVPSNLGLFHCDDSKYNSVSVTTDVVGADGCSARVTFPIANPSGGRFQFHNESHLLSEALKKGFKVKWKKYTPTNGGNTYSQGSSSTSKLQWNPITVITGLAVSVSVVATISVLWFKRDSLSNHFFHGKMKDNTTIEAFITNFGSFAPKRYSYGEVKKMTDKFTHKLGQGGFGSVYKGKLSDGRSVAVKVLSESKGNGEDFINEVASISRTSHVNVVTLLGFCFEGSKRTLIYEFMPNGSLDKFIYNKGSDNQSRQQRRLEWKTLYDIALGIAKGLEYLHQGCNTRILHFDIKPHNILLDENFCPKISDFGLSKLCETKESVVSMACARGTIGYIAPEVFCRNFGGVSYKSDVYSYGMMILEMIGGRKNIDAEASRTSEVYFPTWIYRHLDQSMCLNLEGSLLKRRKK</sequence>
<gene>
    <name evidence="15" type="ORF">F3Y22_tig00109992pilonHSYRG00015</name>
</gene>
<feature type="signal peptide" evidence="13">
    <location>
        <begin position="1"/>
        <end position="29"/>
    </location>
</feature>
<name>A0A6A3BV08_HIBSY</name>
<dbReference type="GO" id="GO:0005524">
    <property type="term" value="F:ATP binding"/>
    <property type="evidence" value="ECO:0007669"/>
    <property type="project" value="UniProtKB-UniRule"/>
</dbReference>
<evidence type="ECO:0000256" key="2">
    <source>
        <dbReference type="ARBA" id="ARBA00022527"/>
    </source>
</evidence>
<feature type="binding site" evidence="12">
    <location>
        <position position="335"/>
    </location>
    <ligand>
        <name>ATP</name>
        <dbReference type="ChEBI" id="CHEBI:30616"/>
    </ligand>
</feature>
<evidence type="ECO:0000256" key="11">
    <source>
        <dbReference type="ARBA" id="ARBA00023180"/>
    </source>
</evidence>
<keyword evidence="6 12" id="KW-0547">Nucleotide-binding</keyword>
<keyword evidence="5 13" id="KW-0732">Signal</keyword>
<feature type="chain" id="PRO_5025594370" evidence="13">
    <location>
        <begin position="30"/>
        <end position="554"/>
    </location>
</feature>
<keyword evidence="4" id="KW-0812">Transmembrane</keyword>
<evidence type="ECO:0000256" key="7">
    <source>
        <dbReference type="ARBA" id="ARBA00022777"/>
    </source>
</evidence>
<dbReference type="FunFam" id="1.10.510.10:FF:000590">
    <property type="entry name" value="PR5-like receptor kinase"/>
    <property type="match status" value="1"/>
</dbReference>
<proteinExistence type="predicted"/>
<reference evidence="15" key="1">
    <citation type="submission" date="2019-09" db="EMBL/GenBank/DDBJ databases">
        <title>Draft genome information of white flower Hibiscus syriacus.</title>
        <authorList>
            <person name="Kim Y.-M."/>
        </authorList>
    </citation>
    <scope>NUCLEOTIDE SEQUENCE [LARGE SCALE GENOMIC DNA]</scope>
    <source>
        <strain evidence="15">YM2019G1</strain>
    </source>
</reference>
<comment type="caution">
    <text evidence="15">The sequence shown here is derived from an EMBL/GenBank/DDBJ whole genome shotgun (WGS) entry which is preliminary data.</text>
</comment>
<evidence type="ECO:0000256" key="9">
    <source>
        <dbReference type="ARBA" id="ARBA00022989"/>
    </source>
</evidence>
<evidence type="ECO:0000256" key="8">
    <source>
        <dbReference type="ARBA" id="ARBA00022840"/>
    </source>
</evidence>
<keyword evidence="3" id="KW-0808">Transferase</keyword>
<dbReference type="GO" id="GO:0016020">
    <property type="term" value="C:membrane"/>
    <property type="evidence" value="ECO:0007669"/>
    <property type="project" value="UniProtKB-SubCell"/>
</dbReference>
<dbReference type="PROSITE" id="PS50011">
    <property type="entry name" value="PROTEIN_KINASE_DOM"/>
    <property type="match status" value="1"/>
</dbReference>
<evidence type="ECO:0000256" key="5">
    <source>
        <dbReference type="ARBA" id="ARBA00022729"/>
    </source>
</evidence>
<evidence type="ECO:0000259" key="14">
    <source>
        <dbReference type="PROSITE" id="PS50011"/>
    </source>
</evidence>
<evidence type="ECO:0000256" key="13">
    <source>
        <dbReference type="SAM" id="SignalP"/>
    </source>
</evidence>
<dbReference type="GO" id="GO:0030247">
    <property type="term" value="F:polysaccharide binding"/>
    <property type="evidence" value="ECO:0007669"/>
    <property type="project" value="InterPro"/>
</dbReference>
<dbReference type="Proteomes" id="UP000436088">
    <property type="component" value="Unassembled WGS sequence"/>
</dbReference>
<dbReference type="PANTHER" id="PTHR27009">
    <property type="entry name" value="RUST RESISTANCE KINASE LR10-RELATED"/>
    <property type="match status" value="1"/>
</dbReference>
<dbReference type="Pfam" id="PF07714">
    <property type="entry name" value="PK_Tyr_Ser-Thr"/>
    <property type="match status" value="1"/>
</dbReference>
<dbReference type="InterPro" id="IPR025287">
    <property type="entry name" value="WAK_GUB"/>
</dbReference>
<dbReference type="AlphaFoldDB" id="A0A6A3BV08"/>
<keyword evidence="10" id="KW-0472">Membrane</keyword>
<evidence type="ECO:0000256" key="10">
    <source>
        <dbReference type="ARBA" id="ARBA00023136"/>
    </source>
</evidence>
<dbReference type="InterPro" id="IPR045874">
    <property type="entry name" value="LRK10/LRL21-25-like"/>
</dbReference>
<comment type="subcellular location">
    <subcellularLocation>
        <location evidence="1">Membrane</location>
        <topology evidence="1">Single-pass type I membrane protein</topology>
    </subcellularLocation>
</comment>
<evidence type="ECO:0000313" key="15">
    <source>
        <dbReference type="EMBL" id="KAE8718719.1"/>
    </source>
</evidence>
<evidence type="ECO:0000256" key="3">
    <source>
        <dbReference type="ARBA" id="ARBA00022679"/>
    </source>
</evidence>
<dbReference type="PROSITE" id="PS00108">
    <property type="entry name" value="PROTEIN_KINASE_ST"/>
    <property type="match status" value="1"/>
</dbReference>
<organism evidence="15 16">
    <name type="scientific">Hibiscus syriacus</name>
    <name type="common">Rose of Sharon</name>
    <dbReference type="NCBI Taxonomy" id="106335"/>
    <lineage>
        <taxon>Eukaryota</taxon>
        <taxon>Viridiplantae</taxon>
        <taxon>Streptophyta</taxon>
        <taxon>Embryophyta</taxon>
        <taxon>Tracheophyta</taxon>
        <taxon>Spermatophyta</taxon>
        <taxon>Magnoliopsida</taxon>
        <taxon>eudicotyledons</taxon>
        <taxon>Gunneridae</taxon>
        <taxon>Pentapetalae</taxon>
        <taxon>rosids</taxon>
        <taxon>malvids</taxon>
        <taxon>Malvales</taxon>
        <taxon>Malvaceae</taxon>
        <taxon>Malvoideae</taxon>
        <taxon>Hibiscus</taxon>
    </lineage>
</organism>